<evidence type="ECO:0000256" key="3">
    <source>
        <dbReference type="ARBA" id="ARBA00022840"/>
    </source>
</evidence>
<dbReference type="Pfam" id="PF00004">
    <property type="entry name" value="AAA"/>
    <property type="match status" value="2"/>
</dbReference>
<keyword evidence="3 5" id="KW-0067">ATP-binding</keyword>
<dbReference type="CDD" id="cd19481">
    <property type="entry name" value="RecA-like_protease"/>
    <property type="match status" value="1"/>
</dbReference>
<comment type="similarity">
    <text evidence="1">Belongs to the AAA ATPase family.</text>
</comment>
<dbReference type="RefSeq" id="WP_265356492.1">
    <property type="nucleotide sequence ID" value="NZ_JAMQPS010000008.1"/>
</dbReference>
<protein>
    <submittedName>
        <fullName evidence="5">ATP-binding protein</fullName>
    </submittedName>
</protein>
<evidence type="ECO:0000313" key="6">
    <source>
        <dbReference type="Proteomes" id="UP001209694"/>
    </source>
</evidence>
<dbReference type="Proteomes" id="UP001209694">
    <property type="component" value="Unassembled WGS sequence"/>
</dbReference>
<dbReference type="InterPro" id="IPR027417">
    <property type="entry name" value="P-loop_NTPase"/>
</dbReference>
<feature type="domain" description="AAA+ ATPase" evidence="4">
    <location>
        <begin position="535"/>
        <end position="670"/>
    </location>
</feature>
<evidence type="ECO:0000259" key="4">
    <source>
        <dbReference type="SMART" id="SM00382"/>
    </source>
</evidence>
<dbReference type="GO" id="GO:0016887">
    <property type="term" value="F:ATP hydrolysis activity"/>
    <property type="evidence" value="ECO:0007669"/>
    <property type="project" value="InterPro"/>
</dbReference>
<evidence type="ECO:0000256" key="2">
    <source>
        <dbReference type="ARBA" id="ARBA00022741"/>
    </source>
</evidence>
<dbReference type="GO" id="GO:0005524">
    <property type="term" value="F:ATP binding"/>
    <property type="evidence" value="ECO:0007669"/>
    <property type="project" value="UniProtKB-KW"/>
</dbReference>
<organism evidence="5 6">
    <name type="scientific">Leptospira levettii</name>
    <dbReference type="NCBI Taxonomy" id="2023178"/>
    <lineage>
        <taxon>Bacteria</taxon>
        <taxon>Pseudomonadati</taxon>
        <taxon>Spirochaetota</taxon>
        <taxon>Spirochaetia</taxon>
        <taxon>Leptospirales</taxon>
        <taxon>Leptospiraceae</taxon>
        <taxon>Leptospira</taxon>
    </lineage>
</organism>
<dbReference type="SMART" id="SM00382">
    <property type="entry name" value="AAA"/>
    <property type="match status" value="2"/>
</dbReference>
<reference evidence="5" key="1">
    <citation type="submission" date="2022-06" db="EMBL/GenBank/DDBJ databases">
        <title>Leptospira isolates from biofilms formed at urban environments.</title>
        <authorList>
            <person name="Ribeiro P.S."/>
            <person name="Sousa T."/>
            <person name="Carvalho N."/>
            <person name="Aburjaile F."/>
            <person name="Neves F."/>
            <person name="Oliveira D."/>
            <person name="Blanco L."/>
            <person name="Lima J."/>
            <person name="Costa F."/>
            <person name="Brenig B."/>
            <person name="Soares S."/>
            <person name="Ramos R."/>
            <person name="Goes-Neto A."/>
            <person name="Matiuzzi M."/>
            <person name="Azevedo V."/>
            <person name="Ristow P."/>
        </authorList>
    </citation>
    <scope>NUCLEOTIDE SEQUENCE</scope>
    <source>
        <strain evidence="5">VSF7</strain>
    </source>
</reference>
<evidence type="ECO:0000313" key="5">
    <source>
        <dbReference type="EMBL" id="MCW7517067.1"/>
    </source>
</evidence>
<proteinExistence type="inferred from homology"/>
<dbReference type="Gene3D" id="3.40.50.300">
    <property type="entry name" value="P-loop containing nucleotide triphosphate hydrolases"/>
    <property type="match status" value="2"/>
</dbReference>
<comment type="caution">
    <text evidence="5">The sequence shown here is derived from an EMBL/GenBank/DDBJ whole genome shotgun (WGS) entry which is preliminary data.</text>
</comment>
<feature type="domain" description="AAA+ ATPase" evidence="4">
    <location>
        <begin position="284"/>
        <end position="413"/>
    </location>
</feature>
<name>A0AAW5VDW2_9LEPT</name>
<sequence length="743" mass="86555">MIKNKFKESLFESTEKEDIQLLHYFIEKILSKFDSFGVNRFETLYSLYDTKTLKTIVEKLFRPHEKQIKESGQDEVESKKQYFGYWDDSYSSTKGKDYIPGELEQDTNKFCKKNPSGRRKIYRILYEHSRRINNKFQIQNSNKFKKIYSAFKTLGIRKESIEFILFLYIRSKFLNFNEWIARSADTNLIPIIVREVTGLSRYDYLKVVNKEEPLAKFGIIHISKDKDDPCDISDFFFNFLNDETQETFGLRYLSQLSDEAHPISSYFMAENEVELIISLLKDENPAKILFYGSPGTGKTEFAKSLVAELKKTLFKINNNEAECIEEKRTALIVGTALSAKSDCILLFDEADDILNEGGGRGFLNGKVPEKKIWMNEFLDQMNGKLIFITNESSSIHESVLRRFDYSLEFFPAEHKRRLYYWNRILKLENVDHLLDNSQIDNLAYTYPASVGGISIGIKAAKKICNQRKEDTFVNVIKDVMNKHTKLTRGSIKKVSLSSSPYDSKFLHVDSKLEDLDSLINEYKRKLKESDTSNIGSLCLLFYGKPGTGKTEYVKYIAQKFNLELMQKRGSDIQSPYIGVSEQLIAQAFQEAESNKSIFFLDEADSFFRSRELAVRSWEVTQTNEFLTWMESFRGIFIASTNFMKDFDQAALRRFAWKGEFKSLRRDDKVEIVIQYFPNLTKTLTFLEKENIKEIPELTVGDIRAVWNRFRFRDPKKISGEEIIQSLKNEVSYKLNTQLKSIGF</sequence>
<accession>A0AAW5VDW2</accession>
<evidence type="ECO:0000256" key="1">
    <source>
        <dbReference type="ARBA" id="ARBA00006914"/>
    </source>
</evidence>
<dbReference type="InterPro" id="IPR003959">
    <property type="entry name" value="ATPase_AAA_core"/>
</dbReference>
<dbReference type="InterPro" id="IPR003593">
    <property type="entry name" value="AAA+_ATPase"/>
</dbReference>
<dbReference type="PANTHER" id="PTHR23073">
    <property type="entry name" value="26S PROTEASOME REGULATORY SUBUNIT"/>
    <property type="match status" value="1"/>
</dbReference>
<keyword evidence="2" id="KW-0547">Nucleotide-binding</keyword>
<dbReference type="AlphaFoldDB" id="A0AAW5VDW2"/>
<gene>
    <name evidence="5" type="ORF">ND810_18010</name>
</gene>
<dbReference type="EMBL" id="JAMQQD010000009">
    <property type="protein sequence ID" value="MCW7517067.1"/>
    <property type="molecule type" value="Genomic_DNA"/>
</dbReference>
<dbReference type="SUPFAM" id="SSF52540">
    <property type="entry name" value="P-loop containing nucleoside triphosphate hydrolases"/>
    <property type="match status" value="2"/>
</dbReference>
<dbReference type="InterPro" id="IPR050221">
    <property type="entry name" value="26S_Proteasome_ATPase"/>
</dbReference>